<accession>A0A0K6GSR4</accession>
<feature type="chain" id="PRO_5005503624" description="PepSY domain-containing protein" evidence="1">
    <location>
        <begin position="20"/>
        <end position="88"/>
    </location>
</feature>
<gene>
    <name evidence="3" type="ORF">Ga0061063_0650</name>
</gene>
<dbReference type="RefSeq" id="WP_054286553.1">
    <property type="nucleotide sequence ID" value="NZ_CYHA01000001.1"/>
</dbReference>
<protein>
    <recommendedName>
        <fullName evidence="2">PepSY domain-containing protein</fullName>
    </recommendedName>
</protein>
<dbReference type="EMBL" id="CYHA01000001">
    <property type="protein sequence ID" value="CUA81804.1"/>
    <property type="molecule type" value="Genomic_DNA"/>
</dbReference>
<keyword evidence="1" id="KW-0732">Signal</keyword>
<feature type="domain" description="PepSY" evidence="2">
    <location>
        <begin position="4"/>
        <end position="85"/>
    </location>
</feature>
<feature type="signal peptide" evidence="1">
    <location>
        <begin position="1"/>
        <end position="19"/>
    </location>
</feature>
<evidence type="ECO:0000259" key="2">
    <source>
        <dbReference type="Pfam" id="PF13670"/>
    </source>
</evidence>
<evidence type="ECO:0000256" key="1">
    <source>
        <dbReference type="SAM" id="SignalP"/>
    </source>
</evidence>
<dbReference type="InterPro" id="IPR025711">
    <property type="entry name" value="PepSY"/>
</dbReference>
<dbReference type="STRING" id="375574.GCA_001418035_00448"/>
<dbReference type="Pfam" id="PF13670">
    <property type="entry name" value="PepSY_2"/>
    <property type="match status" value="1"/>
</dbReference>
<evidence type="ECO:0000313" key="4">
    <source>
        <dbReference type="Proteomes" id="UP000243535"/>
    </source>
</evidence>
<dbReference type="Proteomes" id="UP000243535">
    <property type="component" value="Unassembled WGS sequence"/>
</dbReference>
<reference evidence="4" key="1">
    <citation type="submission" date="2015-08" db="EMBL/GenBank/DDBJ databases">
        <authorList>
            <person name="Varghese N."/>
        </authorList>
    </citation>
    <scope>NUCLEOTIDE SEQUENCE [LARGE SCALE GENOMIC DNA]</scope>
    <source>
        <strain evidence="4">DSM 17901</strain>
    </source>
</reference>
<name>A0A0K6GSR4_9NEIS</name>
<proteinExistence type="predicted"/>
<dbReference type="AlphaFoldDB" id="A0A0K6GSR4"/>
<evidence type="ECO:0000313" key="3">
    <source>
        <dbReference type="EMBL" id="CUA81804.1"/>
    </source>
</evidence>
<dbReference type="OrthoDB" id="9180865at2"/>
<organism evidence="3 4">
    <name type="scientific">Gulbenkiania indica</name>
    <dbReference type="NCBI Taxonomy" id="375574"/>
    <lineage>
        <taxon>Bacteria</taxon>
        <taxon>Pseudomonadati</taxon>
        <taxon>Pseudomonadota</taxon>
        <taxon>Betaproteobacteria</taxon>
        <taxon>Neisseriales</taxon>
        <taxon>Chromobacteriaceae</taxon>
        <taxon>Gulbenkiania</taxon>
    </lineage>
</organism>
<keyword evidence="4" id="KW-1185">Reference proteome</keyword>
<sequence>MKKFAALVLMASFAGSAFAAAKCEPHPKDKWIKEADFKKQLEGQGYKIKKFKVDGNCYEIYGKNKDGKKVEIYFDTVSGKPVKSEIED</sequence>